<evidence type="ECO:0000313" key="2">
    <source>
        <dbReference type="Proteomes" id="UP000886998"/>
    </source>
</evidence>
<keyword evidence="2" id="KW-1185">Reference proteome</keyword>
<evidence type="ECO:0000313" key="1">
    <source>
        <dbReference type="EMBL" id="GFY56047.1"/>
    </source>
</evidence>
<comment type="caution">
    <text evidence="1">The sequence shown here is derived from an EMBL/GenBank/DDBJ whole genome shotgun (WGS) entry which is preliminary data.</text>
</comment>
<organism evidence="1 2">
    <name type="scientific">Trichonephila inaurata madagascariensis</name>
    <dbReference type="NCBI Taxonomy" id="2747483"/>
    <lineage>
        <taxon>Eukaryota</taxon>
        <taxon>Metazoa</taxon>
        <taxon>Ecdysozoa</taxon>
        <taxon>Arthropoda</taxon>
        <taxon>Chelicerata</taxon>
        <taxon>Arachnida</taxon>
        <taxon>Araneae</taxon>
        <taxon>Araneomorphae</taxon>
        <taxon>Entelegynae</taxon>
        <taxon>Araneoidea</taxon>
        <taxon>Nephilidae</taxon>
        <taxon>Trichonephila</taxon>
        <taxon>Trichonephila inaurata</taxon>
    </lineage>
</organism>
<accession>A0A8X6XLB2</accession>
<dbReference type="Proteomes" id="UP000886998">
    <property type="component" value="Unassembled WGS sequence"/>
</dbReference>
<name>A0A8X6XLB2_9ARAC</name>
<protein>
    <submittedName>
        <fullName evidence="1">Uncharacterized protein</fullName>
    </submittedName>
</protein>
<gene>
    <name evidence="1" type="ORF">TNIN_275081</name>
</gene>
<proteinExistence type="predicted"/>
<dbReference type="AlphaFoldDB" id="A0A8X6XLB2"/>
<reference evidence="1" key="1">
    <citation type="submission" date="2020-08" db="EMBL/GenBank/DDBJ databases">
        <title>Multicomponent nature underlies the extraordinary mechanical properties of spider dragline silk.</title>
        <authorList>
            <person name="Kono N."/>
            <person name="Nakamura H."/>
            <person name="Mori M."/>
            <person name="Yoshida Y."/>
            <person name="Ohtoshi R."/>
            <person name="Malay A.D."/>
            <person name="Moran D.A.P."/>
            <person name="Tomita M."/>
            <person name="Numata K."/>
            <person name="Arakawa K."/>
        </authorList>
    </citation>
    <scope>NUCLEOTIDE SEQUENCE</scope>
</reference>
<sequence length="79" mass="9139">MNEAPILCYLRGIQRYVIGPMLLMMKPLPKRRISTIGLIARGKKVSLHDRPTGSSAVKIARRMPPKSRKYCREKRPFFI</sequence>
<dbReference type="EMBL" id="BMAV01010724">
    <property type="protein sequence ID" value="GFY56047.1"/>
    <property type="molecule type" value="Genomic_DNA"/>
</dbReference>